<sequence length="230" mass="25523">MHPRHPIPLVEAGPLLHVFDMDGTLLMGAAIVELSRYVGRLAEATDIEEAYLRGEIDDISFWNRALALWHGVTEEQIDRAFDAAMWMHGVRDVFDDIHERGERSIVISQSPHFFVKRLEGWGAHAAFGSNIWIGETVTATSTLLAEDKVSITREILALLGLGPQNCVAYGDSTSDVALFSWLPNTIAVNAKDPLNQLAAKSYVGVDFREAYRLGRSLVDVHGAERHARHP</sequence>
<organism evidence="12 13">
    <name type="scientific">Mycobacterium paraterrae</name>
    <dbReference type="NCBI Taxonomy" id="577492"/>
    <lineage>
        <taxon>Bacteria</taxon>
        <taxon>Bacillati</taxon>
        <taxon>Actinomycetota</taxon>
        <taxon>Actinomycetes</taxon>
        <taxon>Mycobacteriales</taxon>
        <taxon>Mycobacteriaceae</taxon>
        <taxon>Mycobacterium</taxon>
    </lineage>
</organism>
<evidence type="ECO:0000256" key="4">
    <source>
        <dbReference type="ARBA" id="ARBA00012640"/>
    </source>
</evidence>
<evidence type="ECO:0000256" key="6">
    <source>
        <dbReference type="ARBA" id="ARBA00022723"/>
    </source>
</evidence>
<dbReference type="RefSeq" id="WP_240258784.1">
    <property type="nucleotide sequence ID" value="NZ_CP092488.2"/>
</dbReference>
<dbReference type="SUPFAM" id="SSF56784">
    <property type="entry name" value="HAD-like"/>
    <property type="match status" value="1"/>
</dbReference>
<comment type="cofactor">
    <cofactor evidence="1">
        <name>Mg(2+)</name>
        <dbReference type="ChEBI" id="CHEBI:18420"/>
    </cofactor>
</comment>
<comment type="similarity">
    <text evidence="3">Belongs to the HAD-like hydrolase superfamily. SerB family.</text>
</comment>
<keyword evidence="5" id="KW-0028">Amino-acid biosynthesis</keyword>
<dbReference type="PANTHER" id="PTHR43344:SF2">
    <property type="entry name" value="PHOSPHOSERINE PHOSPHATASE"/>
    <property type="match status" value="1"/>
</dbReference>
<accession>A0ABY3VG89</accession>
<proteinExistence type="inferred from homology"/>
<comment type="catalytic activity">
    <reaction evidence="11">
        <text>O-phospho-D-serine + H2O = D-serine + phosphate</text>
        <dbReference type="Rhea" id="RHEA:24873"/>
        <dbReference type="ChEBI" id="CHEBI:15377"/>
        <dbReference type="ChEBI" id="CHEBI:35247"/>
        <dbReference type="ChEBI" id="CHEBI:43474"/>
        <dbReference type="ChEBI" id="CHEBI:58680"/>
        <dbReference type="EC" id="3.1.3.3"/>
    </reaction>
</comment>
<dbReference type="Proteomes" id="UP001055336">
    <property type="component" value="Chromosome"/>
</dbReference>
<dbReference type="InterPro" id="IPR050582">
    <property type="entry name" value="HAD-like_SerB"/>
</dbReference>
<dbReference type="PANTHER" id="PTHR43344">
    <property type="entry name" value="PHOSPHOSERINE PHOSPHATASE"/>
    <property type="match status" value="1"/>
</dbReference>
<name>A0ABY3VG89_9MYCO</name>
<dbReference type="InterPro" id="IPR023214">
    <property type="entry name" value="HAD_sf"/>
</dbReference>
<protein>
    <recommendedName>
        <fullName evidence="4">phosphoserine phosphatase</fullName>
        <ecNumber evidence="4">3.1.3.3</ecNumber>
    </recommendedName>
</protein>
<dbReference type="NCBIfam" id="TIGR01488">
    <property type="entry name" value="HAD-SF-IB"/>
    <property type="match status" value="1"/>
</dbReference>
<dbReference type="InterPro" id="IPR036412">
    <property type="entry name" value="HAD-like_sf"/>
</dbReference>
<comment type="catalytic activity">
    <reaction evidence="10">
        <text>O-phospho-L-serine + H2O = L-serine + phosphate</text>
        <dbReference type="Rhea" id="RHEA:21208"/>
        <dbReference type="ChEBI" id="CHEBI:15377"/>
        <dbReference type="ChEBI" id="CHEBI:33384"/>
        <dbReference type="ChEBI" id="CHEBI:43474"/>
        <dbReference type="ChEBI" id="CHEBI:57524"/>
        <dbReference type="EC" id="3.1.3.3"/>
    </reaction>
</comment>
<keyword evidence="9" id="KW-0718">Serine biosynthesis</keyword>
<evidence type="ECO:0000256" key="7">
    <source>
        <dbReference type="ARBA" id="ARBA00022801"/>
    </source>
</evidence>
<dbReference type="Gene3D" id="3.40.50.1000">
    <property type="entry name" value="HAD superfamily/HAD-like"/>
    <property type="match status" value="1"/>
</dbReference>
<evidence type="ECO:0000256" key="1">
    <source>
        <dbReference type="ARBA" id="ARBA00001946"/>
    </source>
</evidence>
<evidence type="ECO:0000256" key="11">
    <source>
        <dbReference type="ARBA" id="ARBA00048523"/>
    </source>
</evidence>
<keyword evidence="6" id="KW-0479">Metal-binding</keyword>
<comment type="pathway">
    <text evidence="2">Amino-acid biosynthesis; L-serine biosynthesis; L-serine from 3-phospho-D-glycerate: step 3/3.</text>
</comment>
<evidence type="ECO:0000256" key="3">
    <source>
        <dbReference type="ARBA" id="ARBA00009184"/>
    </source>
</evidence>
<evidence type="ECO:0000256" key="9">
    <source>
        <dbReference type="ARBA" id="ARBA00023299"/>
    </source>
</evidence>
<dbReference type="EMBL" id="CP092488">
    <property type="protein sequence ID" value="UMB68323.1"/>
    <property type="molecule type" value="Genomic_DNA"/>
</dbReference>
<evidence type="ECO:0000256" key="8">
    <source>
        <dbReference type="ARBA" id="ARBA00022842"/>
    </source>
</evidence>
<dbReference type="EC" id="3.1.3.3" evidence="4"/>
<dbReference type="Pfam" id="PF12710">
    <property type="entry name" value="HAD"/>
    <property type="match status" value="1"/>
</dbReference>
<evidence type="ECO:0000313" key="13">
    <source>
        <dbReference type="Proteomes" id="UP001055336"/>
    </source>
</evidence>
<evidence type="ECO:0000256" key="5">
    <source>
        <dbReference type="ARBA" id="ARBA00022605"/>
    </source>
</evidence>
<reference evidence="12" key="1">
    <citation type="submission" date="2022-08" db="EMBL/GenBank/DDBJ databases">
        <title>Whole genome sequencing of non-tuberculosis mycobacteria type-strains.</title>
        <authorList>
            <person name="Igarashi Y."/>
            <person name="Osugi A."/>
            <person name="Mitarai S."/>
        </authorList>
    </citation>
    <scope>NUCLEOTIDE SEQUENCE</scope>
    <source>
        <strain evidence="12">DSM 45127</strain>
    </source>
</reference>
<evidence type="ECO:0000256" key="2">
    <source>
        <dbReference type="ARBA" id="ARBA00005135"/>
    </source>
</evidence>
<keyword evidence="7" id="KW-0378">Hydrolase</keyword>
<keyword evidence="13" id="KW-1185">Reference proteome</keyword>
<gene>
    <name evidence="12" type="ORF">MKK62_18030</name>
</gene>
<keyword evidence="8" id="KW-0460">Magnesium</keyword>
<evidence type="ECO:0000256" key="10">
    <source>
        <dbReference type="ARBA" id="ARBA00048138"/>
    </source>
</evidence>
<evidence type="ECO:0000313" key="12">
    <source>
        <dbReference type="EMBL" id="UMB68323.1"/>
    </source>
</evidence>